<dbReference type="PROSITE" id="PS50093">
    <property type="entry name" value="PKD"/>
    <property type="match status" value="1"/>
</dbReference>
<dbReference type="Pfam" id="PF20009">
    <property type="entry name" value="GEVED"/>
    <property type="match status" value="1"/>
</dbReference>
<dbReference type="EMBL" id="BBLT01000015">
    <property type="protein sequence ID" value="GAL87630.1"/>
    <property type="molecule type" value="Genomic_DNA"/>
</dbReference>
<sequence>MLVANMIENSEVDGILIKVDAKGDVQWNKRFGKPEVIDLVVSGLQNRDGEYIIATTYDPESTIYDEEVNFWRFDGKGNLIVEANITYSGICCWDVASGKIKQTSDGNYIFPKISFGISTISAGIIKVDKNGSYIWGNSFSGNGRGVEDVLETKNGDILNCGGIGDGFVRKLDENGRALLHKSFRHPLSKANSGNSIPTIIEQSDGFLFPVNFVDEKGNNTWLVKTDFKLDTLWTKTISGTGRVFGMEQNEEGRIILISAADGPISNGDIVSVVLDENYNIQGKRYMGTFKEDRITDINKASDGSFIVAGVSYFIGEKQRDLLLVKLDNDACIKPIAGFDVLREEDQTGVKLTYSQANKFILVNDEDYTWFYDAGDGYTTTEQNVILHEYEKQDNYIVSQIVGNGCATDTIQKSVNAVCIGEPYEFSIKDTHLDVVFGYTPESTFWNWDFGDGSTANGKVVSHHYEVPGVYNVCLSTDNACGPARLCDSVKVDCSKPVLNLKKEIIACAGPLFSLDVTSPGLSYFWSTGETTSKINITSPGIYWVEAKNVCGAVTRDTVRVSFVNPPVIELASVLQACYGEDFILNYPSSDNFTFSWYINGAFISSGNGLHYRFPNPGDYNLKVEVSNGDCSLSKSAIVKVNKTQVCKPYCVPNYSTGTSTGNFIKTVVFNTINNSNSGSAGGPSYTDYTDKFTTNLIRGKQYGITVTCDLKSSLYYGVWIDYNQDGKFDKATERITSDNAHSNTSTTYFTLRSGIPLGPMVMRVRLMDAISYSNVDPCSDANVGETEDYQLFIVPDCPVINLTGTVVDESCEGGNGAIDVKVSGGTAPYTYLWNNGAKVQNLKGVGSATYSVTATDSKGCTSTNNWNVKKGRNMMSVSVDTNPATENLCDGSAIVNVVNTIEGRTVYTWDKGLPSTSSQYGLCPGRYKVNVWHSMVCSIEKDVMIGISTVTSIGKNEEVKDMLEIYPNPFSDDVLNFEVMSDEGEAKLSLRTLSGMPVVEDENMSLKSGLNKMTFSTGSIKPGVYILSITTSKGSTHKRVIKK</sequence>
<organism evidence="2 3">
    <name type="scientific">Sporocytophaga myxococcoides</name>
    <dbReference type="NCBI Taxonomy" id="153721"/>
    <lineage>
        <taxon>Bacteria</taxon>
        <taxon>Pseudomonadati</taxon>
        <taxon>Bacteroidota</taxon>
        <taxon>Cytophagia</taxon>
        <taxon>Cytophagales</taxon>
        <taxon>Cytophagaceae</taxon>
        <taxon>Sporocytophaga</taxon>
    </lineage>
</organism>
<dbReference type="InterPro" id="IPR013783">
    <property type="entry name" value="Ig-like_fold"/>
</dbReference>
<dbReference type="InterPro" id="IPR035986">
    <property type="entry name" value="PKD_dom_sf"/>
</dbReference>
<dbReference type="InterPro" id="IPR022409">
    <property type="entry name" value="PKD/Chitinase_dom"/>
</dbReference>
<dbReference type="STRING" id="153721.MYP_4860"/>
<dbReference type="PANTHER" id="PTHR42754:SF1">
    <property type="entry name" value="LIPOPROTEIN"/>
    <property type="match status" value="1"/>
</dbReference>
<dbReference type="Proteomes" id="UP000030185">
    <property type="component" value="Unassembled WGS sequence"/>
</dbReference>
<evidence type="ECO:0000313" key="2">
    <source>
        <dbReference type="EMBL" id="GAL87630.1"/>
    </source>
</evidence>
<dbReference type="Gene3D" id="2.60.40.10">
    <property type="entry name" value="Immunoglobulins"/>
    <property type="match status" value="2"/>
</dbReference>
<dbReference type="eggNOG" id="COG3291">
    <property type="taxonomic scope" value="Bacteria"/>
</dbReference>
<dbReference type="Pfam" id="PF18962">
    <property type="entry name" value="Por_Secre_tail"/>
    <property type="match status" value="1"/>
</dbReference>
<dbReference type="NCBIfam" id="TIGR04183">
    <property type="entry name" value="Por_Secre_tail"/>
    <property type="match status" value="1"/>
</dbReference>
<evidence type="ECO:0000259" key="1">
    <source>
        <dbReference type="PROSITE" id="PS50093"/>
    </source>
</evidence>
<dbReference type="CDD" id="cd00146">
    <property type="entry name" value="PKD"/>
    <property type="match status" value="2"/>
</dbReference>
<dbReference type="eggNOG" id="COG1520">
    <property type="taxonomic scope" value="Bacteria"/>
</dbReference>
<dbReference type="InterPro" id="IPR045474">
    <property type="entry name" value="GEVED"/>
</dbReference>
<dbReference type="Gene3D" id="2.60.40.740">
    <property type="match status" value="1"/>
</dbReference>
<dbReference type="InterPro" id="IPR000601">
    <property type="entry name" value="PKD_dom"/>
</dbReference>
<proteinExistence type="predicted"/>
<dbReference type="SUPFAM" id="SSF63829">
    <property type="entry name" value="Calcium-dependent phosphotriesterase"/>
    <property type="match status" value="1"/>
</dbReference>
<evidence type="ECO:0000313" key="3">
    <source>
        <dbReference type="Proteomes" id="UP000030185"/>
    </source>
</evidence>
<dbReference type="eggNOG" id="COG3227">
    <property type="taxonomic scope" value="Bacteria"/>
</dbReference>
<protein>
    <recommendedName>
        <fullName evidence="1">PKD domain-containing protein</fullName>
    </recommendedName>
</protein>
<dbReference type="Pfam" id="PF18911">
    <property type="entry name" value="PKD_4"/>
    <property type="match status" value="1"/>
</dbReference>
<dbReference type="SMART" id="SM00089">
    <property type="entry name" value="PKD"/>
    <property type="match status" value="3"/>
</dbReference>
<feature type="domain" description="PKD" evidence="1">
    <location>
        <begin position="439"/>
        <end position="491"/>
    </location>
</feature>
<dbReference type="SUPFAM" id="SSF49299">
    <property type="entry name" value="PKD domain"/>
    <property type="match status" value="3"/>
</dbReference>
<accession>A0A098LKX7</accession>
<comment type="caution">
    <text evidence="2">The sequence shown here is derived from an EMBL/GenBank/DDBJ whole genome shotgun (WGS) entry which is preliminary data.</text>
</comment>
<reference evidence="2 3" key="1">
    <citation type="submission" date="2014-09" db="EMBL/GenBank/DDBJ databases">
        <title>Sporocytophaga myxococcoides PG-01 genome sequencing.</title>
        <authorList>
            <person name="Liu L."/>
            <person name="Gao P.J."/>
            <person name="Chen G.J."/>
            <person name="Wang L.S."/>
        </authorList>
    </citation>
    <scope>NUCLEOTIDE SEQUENCE [LARGE SCALE GENOMIC DNA]</scope>
    <source>
        <strain evidence="2 3">PG-01</strain>
    </source>
</reference>
<keyword evidence="3" id="KW-1185">Reference proteome</keyword>
<dbReference type="AlphaFoldDB" id="A0A098LKX7"/>
<dbReference type="InterPro" id="IPR025667">
    <property type="entry name" value="SprB_repeat"/>
</dbReference>
<gene>
    <name evidence="2" type="ORF">MYP_4860</name>
</gene>
<name>A0A098LKX7_9BACT</name>
<dbReference type="PANTHER" id="PTHR42754">
    <property type="entry name" value="ENDOGLUCANASE"/>
    <property type="match status" value="1"/>
</dbReference>
<dbReference type="InterPro" id="IPR026444">
    <property type="entry name" value="Secre_tail"/>
</dbReference>
<dbReference type="Pfam" id="PF13573">
    <property type="entry name" value="SprB"/>
    <property type="match status" value="1"/>
</dbReference>